<dbReference type="InterPro" id="IPR012347">
    <property type="entry name" value="Ferritin-like"/>
</dbReference>
<feature type="domain" description="Iminophenyl-pyruvate dimer synthase" evidence="1">
    <location>
        <begin position="37"/>
        <end position="132"/>
    </location>
</feature>
<dbReference type="InterPro" id="IPR026820">
    <property type="entry name" value="VioB/RebD_dom"/>
</dbReference>
<reference evidence="2 3" key="1">
    <citation type="submission" date="2016-10" db="EMBL/GenBank/DDBJ databases">
        <title>Chromobacterium muskegensis sp. nov., an insecticidal bacterium isolated from Sphagnum bogs.</title>
        <authorList>
            <person name="Sparks M.E."/>
            <person name="Blackburn M.B."/>
            <person name="Gundersen-Rindal D.E."/>
            <person name="Mitchell A."/>
            <person name="Farrar R."/>
            <person name="Kuhar D."/>
        </authorList>
    </citation>
    <scope>NUCLEOTIDE SEQUENCE [LARGE SCALE GENOMIC DNA]</scope>
    <source>
        <strain evidence="2 3">21-1</strain>
    </source>
</reference>
<dbReference type="STRING" id="1108595.BKX93_22345"/>
<dbReference type="AlphaFoldDB" id="A0A1D9LMC8"/>
<accession>A0A1D9LMC8</accession>
<dbReference type="Gene3D" id="1.20.1260.10">
    <property type="match status" value="1"/>
</dbReference>
<dbReference type="PANTHER" id="PTHR34400">
    <property type="match status" value="1"/>
</dbReference>
<dbReference type="PANTHER" id="PTHR34400:SF4">
    <property type="entry name" value="MEMBRANE PROTEIN"/>
    <property type="match status" value="1"/>
</dbReference>
<dbReference type="RefSeq" id="WP_070981447.1">
    <property type="nucleotide sequence ID" value="NZ_CP017707.1"/>
</dbReference>
<dbReference type="Pfam" id="PF12902">
    <property type="entry name" value="Ferritin-like"/>
    <property type="match status" value="1"/>
</dbReference>
<proteinExistence type="predicted"/>
<dbReference type="EMBL" id="CP017707">
    <property type="protein sequence ID" value="AOZ52480.1"/>
    <property type="molecule type" value="Genomic_DNA"/>
</dbReference>
<evidence type="ECO:0000313" key="2">
    <source>
        <dbReference type="EMBL" id="AOZ52480.1"/>
    </source>
</evidence>
<dbReference type="Proteomes" id="UP000178776">
    <property type="component" value="Chromosome"/>
</dbReference>
<gene>
    <name evidence="2" type="ORF">BKX93_22345</name>
</gene>
<name>A0A1D9LMC8_9NEIS</name>
<sequence length="336" mass="35512">MSVSHRPLRQATAQQAGVRDIQSLPGAEFADRLPSLLQQALRREHSLIPPLLAAWLSLKPAANRALSILLEEAIASQMRRMALAANLQIAIGGQPRVALPGFAPAYPSSPPLAPEAPAMGIEPFSPRLLRDVLLPQIALSRDGENRHAGAAGFYLSLREGFQQCHKQLNFDARRSQALDYPPGPPIAAIRGLDNALAALNELASHHAPLCDGLAAFAASDSPPGFDPDSVWPMPANVRLDDYPPGSPEQALLARFSACYADFLSHLDAAFSGRVQAMAHALDLLFDLRLLAAGLMNPAIVIAPGHPQPLPPIGLCFAGAADPAGDSFHSGSHAPSG</sequence>
<evidence type="ECO:0000313" key="3">
    <source>
        <dbReference type="Proteomes" id="UP000178776"/>
    </source>
</evidence>
<evidence type="ECO:0000259" key="1">
    <source>
        <dbReference type="Pfam" id="PF12902"/>
    </source>
</evidence>
<dbReference type="KEGG" id="cvc:BKX93_22345"/>
<organism evidence="2 3">
    <name type="scientific">Chromobacterium vaccinii</name>
    <dbReference type="NCBI Taxonomy" id="1108595"/>
    <lineage>
        <taxon>Bacteria</taxon>
        <taxon>Pseudomonadati</taxon>
        <taxon>Pseudomonadota</taxon>
        <taxon>Betaproteobacteria</taxon>
        <taxon>Neisseriales</taxon>
        <taxon>Chromobacteriaceae</taxon>
        <taxon>Chromobacterium</taxon>
    </lineage>
</organism>
<protein>
    <recommendedName>
        <fullName evidence="1">Iminophenyl-pyruvate dimer synthase domain-containing protein</fullName>
    </recommendedName>
</protein>
<dbReference type="GeneID" id="68843940"/>